<organism evidence="2 3">
    <name type="scientific">Lactarius akahatsu</name>
    <dbReference type="NCBI Taxonomy" id="416441"/>
    <lineage>
        <taxon>Eukaryota</taxon>
        <taxon>Fungi</taxon>
        <taxon>Dikarya</taxon>
        <taxon>Basidiomycota</taxon>
        <taxon>Agaricomycotina</taxon>
        <taxon>Agaricomycetes</taxon>
        <taxon>Russulales</taxon>
        <taxon>Russulaceae</taxon>
        <taxon>Lactarius</taxon>
    </lineage>
</organism>
<dbReference type="InterPro" id="IPR011333">
    <property type="entry name" value="SKP1/BTB/POZ_sf"/>
</dbReference>
<evidence type="ECO:0000259" key="1">
    <source>
        <dbReference type="PROSITE" id="PS50097"/>
    </source>
</evidence>
<proteinExistence type="predicted"/>
<accession>A0AAD4LG83</accession>
<sequence length="391" mass="45169">MNRLGHPPRRMSSPTDSFLVSKRSRISKDQSGVDKETYESPDLWFDDGNIIIRTVFSENVYTVYKVHKSILASYSNVFCDLFDGPQTAFDTASDHYEGLPVIELPDPPSQFNDFLKALYFPEETQRHRPISSPFLEGIWKGFPYKYVGILHLAMKYDVAHLRDHMLSTLRHAWPQYLFDWDYLQKRTEDLERVYLRRECFDLSFAHPEPARTIRLAMEHNILDILPVVFYDLARVHEVIAPNPHEGFRRADLSVLTADDLRRLAQGRGALRGKFLDGITNLLIVHPHEDCKRIPVPGKPSPCRAGLKKWWDTQLGAVSGPSVADPIGWLREKVFLCDDIPHDEVCGGCTRVVKRYLEAVREELWTSLPEFFGLKGLLHPNWGKEPEPKLWF</sequence>
<dbReference type="Proteomes" id="UP001201163">
    <property type="component" value="Unassembled WGS sequence"/>
</dbReference>
<evidence type="ECO:0000313" key="3">
    <source>
        <dbReference type="Proteomes" id="UP001201163"/>
    </source>
</evidence>
<gene>
    <name evidence="2" type="ORF">EDB92DRAFT_1864261</name>
</gene>
<reference evidence="2" key="1">
    <citation type="submission" date="2022-01" db="EMBL/GenBank/DDBJ databases">
        <title>Comparative genomics reveals a dynamic genome evolution in the ectomycorrhizal milk-cap (Lactarius) mushrooms.</title>
        <authorList>
            <consortium name="DOE Joint Genome Institute"/>
            <person name="Lebreton A."/>
            <person name="Tang N."/>
            <person name="Kuo A."/>
            <person name="LaButti K."/>
            <person name="Drula E."/>
            <person name="Barry K."/>
            <person name="Clum A."/>
            <person name="Lipzen A."/>
            <person name="Mousain D."/>
            <person name="Ng V."/>
            <person name="Wang R."/>
            <person name="Wang X."/>
            <person name="Dai Y."/>
            <person name="Henrissat B."/>
            <person name="Grigoriev I.V."/>
            <person name="Guerin-Laguette A."/>
            <person name="Yu F."/>
            <person name="Martin F.M."/>
        </authorList>
    </citation>
    <scope>NUCLEOTIDE SEQUENCE</scope>
    <source>
        <strain evidence="2">QP</strain>
    </source>
</reference>
<evidence type="ECO:0000313" key="2">
    <source>
        <dbReference type="EMBL" id="KAH8990523.1"/>
    </source>
</evidence>
<dbReference type="SUPFAM" id="SSF54695">
    <property type="entry name" value="POZ domain"/>
    <property type="match status" value="1"/>
</dbReference>
<dbReference type="Gene3D" id="3.30.710.10">
    <property type="entry name" value="Potassium Channel Kv1.1, Chain A"/>
    <property type="match status" value="1"/>
</dbReference>
<dbReference type="EMBL" id="JAKELL010000030">
    <property type="protein sequence ID" value="KAH8990523.1"/>
    <property type="molecule type" value="Genomic_DNA"/>
</dbReference>
<dbReference type="PROSITE" id="PS50097">
    <property type="entry name" value="BTB"/>
    <property type="match status" value="1"/>
</dbReference>
<keyword evidence="3" id="KW-1185">Reference proteome</keyword>
<name>A0AAD4LG83_9AGAM</name>
<dbReference type="CDD" id="cd18186">
    <property type="entry name" value="BTB_POZ_ZBTB_KLHL-like"/>
    <property type="match status" value="1"/>
</dbReference>
<dbReference type="InterPro" id="IPR000210">
    <property type="entry name" value="BTB/POZ_dom"/>
</dbReference>
<feature type="domain" description="BTB" evidence="1">
    <location>
        <begin position="46"/>
        <end position="119"/>
    </location>
</feature>
<dbReference type="AlphaFoldDB" id="A0AAD4LG83"/>
<comment type="caution">
    <text evidence="2">The sequence shown here is derived from an EMBL/GenBank/DDBJ whole genome shotgun (WGS) entry which is preliminary data.</text>
</comment>
<protein>
    <recommendedName>
        <fullName evidence="1">BTB domain-containing protein</fullName>
    </recommendedName>
</protein>